<evidence type="ECO:0000256" key="3">
    <source>
        <dbReference type="SAM" id="Phobius"/>
    </source>
</evidence>
<feature type="transmembrane region" description="Helical" evidence="3">
    <location>
        <begin position="84"/>
        <end position="103"/>
    </location>
</feature>
<protein>
    <recommendedName>
        <fullName evidence="4">NPH3 domain-containing protein</fullName>
    </recommendedName>
</protein>
<evidence type="ECO:0000313" key="6">
    <source>
        <dbReference type="Proteomes" id="UP000886595"/>
    </source>
</evidence>
<feature type="domain" description="NPH3" evidence="4">
    <location>
        <begin position="229"/>
        <end position="462"/>
    </location>
</feature>
<evidence type="ECO:0000256" key="1">
    <source>
        <dbReference type="ARBA" id="ARBA00022786"/>
    </source>
</evidence>
<evidence type="ECO:0000256" key="2">
    <source>
        <dbReference type="PROSITE-ProRule" id="PRU00982"/>
    </source>
</evidence>
<dbReference type="AlphaFoldDB" id="A0A8X7P951"/>
<keyword evidence="3" id="KW-0472">Membrane</keyword>
<evidence type="ECO:0000259" key="4">
    <source>
        <dbReference type="PROSITE" id="PS51649"/>
    </source>
</evidence>
<reference evidence="5 6" key="1">
    <citation type="submission" date="2020-02" db="EMBL/GenBank/DDBJ databases">
        <authorList>
            <person name="Ma Q."/>
            <person name="Huang Y."/>
            <person name="Song X."/>
            <person name="Pei D."/>
        </authorList>
    </citation>
    <scope>NUCLEOTIDE SEQUENCE [LARGE SCALE GENOMIC DNA]</scope>
    <source>
        <strain evidence="5">Sxm20200214</strain>
        <tissue evidence="5">Leaf</tissue>
    </source>
</reference>
<keyword evidence="6" id="KW-1185">Reference proteome</keyword>
<dbReference type="EMBL" id="JAAMPC010000017">
    <property type="protein sequence ID" value="KAG2246985.1"/>
    <property type="molecule type" value="Genomic_DNA"/>
</dbReference>
<comment type="caution">
    <text evidence="5">The sequence shown here is derived from an EMBL/GenBank/DDBJ whole genome shotgun (WGS) entry which is preliminary data.</text>
</comment>
<dbReference type="Proteomes" id="UP000886595">
    <property type="component" value="Unassembled WGS sequence"/>
</dbReference>
<evidence type="ECO:0000313" key="5">
    <source>
        <dbReference type="EMBL" id="KAG2246985.1"/>
    </source>
</evidence>
<feature type="transmembrane region" description="Helical" evidence="3">
    <location>
        <begin position="30"/>
        <end position="53"/>
    </location>
</feature>
<accession>A0A8X7P951</accession>
<dbReference type="PANTHER" id="PTHR32370">
    <property type="entry name" value="OS12G0117600 PROTEIN"/>
    <property type="match status" value="1"/>
</dbReference>
<dbReference type="OrthoDB" id="10336941at2759"/>
<keyword evidence="1" id="KW-0833">Ubl conjugation pathway</keyword>
<proteinExistence type="inferred from homology"/>
<keyword evidence="3" id="KW-0812">Transmembrane</keyword>
<dbReference type="PROSITE" id="PS51649">
    <property type="entry name" value="NPH3"/>
    <property type="match status" value="1"/>
</dbReference>
<sequence>MDGHVGGVLLESRGYRKRTWSFVRARVLEFTGMSLVPLVVCGCGVVYAALVVYAVVGTGALWNVVVIYAMVAALWSVMIGSGAGYIAVFIVHIVVIIICKYSGTLRKFLGKSTCSSNGNIKVIFNDFPGGAECFELVSRFSYNGQFTVVPSNVVLIHYAAKFMEVTKVFLGLKQCQELEIASDTDSLAAKLMDALVEKLELSPSSAASACSPSPDSSLLRFSCDSKSTESFKNGLLGYHGGSVRFLFYLMIVRKFDNLTISRFLFYHQKVKPCLASCNEKREILETIIHTLYVLDRSCVPHNNLFGVSRLALGLHINKSVMNKLELMIGHQLDQATLDNLLVPPPLKFSHLYHVNLKVASLVDQYIAEVAPDPFLKPSKFLSLLTLIPDSAYLSICIWRNKFYDHFLWLVQDHAGLTNGEKLNVIRTLSYEKLSADSRTHISSNKKFQAIKTPDVQEHKQLILQVKKVKISGGNEKLKEHIEGILWRVMELERACLKMHNQMEVIKKRSKRTSRGSNI</sequence>
<comment type="similarity">
    <text evidence="2">Belongs to the NPH3 family.</text>
</comment>
<dbReference type="InterPro" id="IPR027356">
    <property type="entry name" value="NPH3_dom"/>
</dbReference>
<dbReference type="Pfam" id="PF03000">
    <property type="entry name" value="NPH3"/>
    <property type="match status" value="2"/>
</dbReference>
<keyword evidence="3" id="KW-1133">Transmembrane helix</keyword>
<name>A0A8X7P951_BRACI</name>
<organism evidence="5 6">
    <name type="scientific">Brassica carinata</name>
    <name type="common">Ethiopian mustard</name>
    <name type="synonym">Abyssinian cabbage</name>
    <dbReference type="NCBI Taxonomy" id="52824"/>
    <lineage>
        <taxon>Eukaryota</taxon>
        <taxon>Viridiplantae</taxon>
        <taxon>Streptophyta</taxon>
        <taxon>Embryophyta</taxon>
        <taxon>Tracheophyta</taxon>
        <taxon>Spermatophyta</taxon>
        <taxon>Magnoliopsida</taxon>
        <taxon>eudicotyledons</taxon>
        <taxon>Gunneridae</taxon>
        <taxon>Pentapetalae</taxon>
        <taxon>rosids</taxon>
        <taxon>malvids</taxon>
        <taxon>Brassicales</taxon>
        <taxon>Brassicaceae</taxon>
        <taxon>Brassiceae</taxon>
        <taxon>Brassica</taxon>
    </lineage>
</organism>
<gene>
    <name evidence="5" type="ORF">Bca52824_086613</name>
</gene>
<dbReference type="InterPro" id="IPR043454">
    <property type="entry name" value="NPH3/RPT2-like"/>
</dbReference>